<name>A0A1C5KEG9_9ACTN</name>
<keyword evidence="2" id="KW-0472">Membrane</keyword>
<dbReference type="Proteomes" id="UP000198217">
    <property type="component" value="Chromosome I"/>
</dbReference>
<keyword evidence="2" id="KW-1133">Transmembrane helix</keyword>
<protein>
    <recommendedName>
        <fullName evidence="5">CU044_5270 family protein</fullName>
    </recommendedName>
</protein>
<sequence>MNRSPDVMDLLAKARPARLDPPPHRSDQLPPAVADIVADASAAEQHVALDRLRGPRRRRVAFLGTVGAAAATVTAVVVAVTGPGTAPRTVPDTVPGAAAPATQAPMDSSRLLLVAAERSDSAPRSGGRYLTMQTESGRAVPVEAADGTYTMVDRSGDQYWLARSDADSSWVFGQSLGATPATPGDEAAWRRDGSPSVVRITKPKPYDLRIGPGKVYGDKVDPAHLFALGDRNVSQAELDALPTDPAGLRGVLLGRFDGGGGDMPTDRDEWLFTVATHVVIDLPVSNEVRAAAYRMLATLPGVRGLGAVQDMRGRPGQAIAFTPGGPGNGLEVRLIIDPDTGQALSRELRVVQPRDSWSWLAPGALYTYDLVLVSTSTDDDPPAADVGN</sequence>
<evidence type="ECO:0000256" key="1">
    <source>
        <dbReference type="SAM" id="MobiDB-lite"/>
    </source>
</evidence>
<accession>A0A1C5KEG9</accession>
<organism evidence="3 4">
    <name type="scientific">Micromonospora echinaurantiaca</name>
    <dbReference type="NCBI Taxonomy" id="47857"/>
    <lineage>
        <taxon>Bacteria</taxon>
        <taxon>Bacillati</taxon>
        <taxon>Actinomycetota</taxon>
        <taxon>Actinomycetes</taxon>
        <taxon>Micromonosporales</taxon>
        <taxon>Micromonosporaceae</taxon>
        <taxon>Micromonospora</taxon>
    </lineage>
</organism>
<proteinExistence type="predicted"/>
<feature type="transmembrane region" description="Helical" evidence="2">
    <location>
        <begin position="60"/>
        <end position="80"/>
    </location>
</feature>
<dbReference type="NCBIfam" id="NF038083">
    <property type="entry name" value="CU044_5270_fam"/>
    <property type="match status" value="1"/>
</dbReference>
<keyword evidence="2" id="KW-0812">Transmembrane</keyword>
<evidence type="ECO:0008006" key="5">
    <source>
        <dbReference type="Google" id="ProtNLM"/>
    </source>
</evidence>
<keyword evidence="4" id="KW-1185">Reference proteome</keyword>
<evidence type="ECO:0000313" key="3">
    <source>
        <dbReference type="EMBL" id="SCG80776.1"/>
    </source>
</evidence>
<dbReference type="AlphaFoldDB" id="A0A1C5KEG9"/>
<dbReference type="RefSeq" id="WP_157748357.1">
    <property type="nucleotide sequence ID" value="NZ_LT607750.1"/>
</dbReference>
<evidence type="ECO:0000313" key="4">
    <source>
        <dbReference type="Proteomes" id="UP000198217"/>
    </source>
</evidence>
<gene>
    <name evidence="3" type="ORF">GA0070609_6637</name>
</gene>
<feature type="region of interest" description="Disordered" evidence="1">
    <location>
        <begin position="83"/>
        <end position="103"/>
    </location>
</feature>
<dbReference type="EMBL" id="LT607750">
    <property type="protein sequence ID" value="SCG80776.1"/>
    <property type="molecule type" value="Genomic_DNA"/>
</dbReference>
<dbReference type="InterPro" id="IPR047789">
    <property type="entry name" value="CU044_5270-like"/>
</dbReference>
<evidence type="ECO:0000256" key="2">
    <source>
        <dbReference type="SAM" id="Phobius"/>
    </source>
</evidence>
<reference evidence="3 4" key="1">
    <citation type="submission" date="2016-06" db="EMBL/GenBank/DDBJ databases">
        <authorList>
            <person name="Kjaerup R.B."/>
            <person name="Dalgaard T.S."/>
            <person name="Juul-Madsen H.R."/>
        </authorList>
    </citation>
    <scope>NUCLEOTIDE SEQUENCE [LARGE SCALE GENOMIC DNA]</scope>
    <source>
        <strain evidence="3 4">DSM 43904</strain>
    </source>
</reference>